<dbReference type="Proteomes" id="UP000807025">
    <property type="component" value="Unassembled WGS sequence"/>
</dbReference>
<dbReference type="EMBL" id="MU154535">
    <property type="protein sequence ID" value="KAF9498831.1"/>
    <property type="molecule type" value="Genomic_DNA"/>
</dbReference>
<evidence type="ECO:0000313" key="4">
    <source>
        <dbReference type="Proteomes" id="UP000807025"/>
    </source>
</evidence>
<comment type="caution">
    <text evidence="3">The sequence shown here is derived from an EMBL/GenBank/DDBJ whole genome shotgun (WGS) entry which is preliminary data.</text>
</comment>
<dbReference type="AlphaFoldDB" id="A0A9P6DA36"/>
<reference evidence="3" key="1">
    <citation type="submission" date="2020-11" db="EMBL/GenBank/DDBJ databases">
        <authorList>
            <consortium name="DOE Joint Genome Institute"/>
            <person name="Ahrendt S."/>
            <person name="Riley R."/>
            <person name="Andreopoulos W."/>
            <person name="Labutti K."/>
            <person name="Pangilinan J."/>
            <person name="Ruiz-Duenas F.J."/>
            <person name="Barrasa J.M."/>
            <person name="Sanchez-Garcia M."/>
            <person name="Camarero S."/>
            <person name="Miyauchi S."/>
            <person name="Serrano A."/>
            <person name="Linde D."/>
            <person name="Babiker R."/>
            <person name="Drula E."/>
            <person name="Ayuso-Fernandez I."/>
            <person name="Pacheco R."/>
            <person name="Padilla G."/>
            <person name="Ferreira P."/>
            <person name="Barriuso J."/>
            <person name="Kellner H."/>
            <person name="Castanera R."/>
            <person name="Alfaro M."/>
            <person name="Ramirez L."/>
            <person name="Pisabarro A.G."/>
            <person name="Kuo A."/>
            <person name="Tritt A."/>
            <person name="Lipzen A."/>
            <person name="He G."/>
            <person name="Yan M."/>
            <person name="Ng V."/>
            <person name="Cullen D."/>
            <person name="Martin F."/>
            <person name="Rosso M.-N."/>
            <person name="Henrissat B."/>
            <person name="Hibbett D."/>
            <person name="Martinez A.T."/>
            <person name="Grigoriev I.V."/>
        </authorList>
    </citation>
    <scope>NUCLEOTIDE SEQUENCE</scope>
    <source>
        <strain evidence="3">ATCC 90797</strain>
    </source>
</reference>
<accession>A0A9P6DA36</accession>
<protein>
    <recommendedName>
        <fullName evidence="2">Mixed lineage kinase domain-containing protein</fullName>
    </recommendedName>
</protein>
<evidence type="ECO:0000259" key="2">
    <source>
        <dbReference type="Pfam" id="PF22215"/>
    </source>
</evidence>
<evidence type="ECO:0000256" key="1">
    <source>
        <dbReference type="SAM" id="MobiDB-lite"/>
    </source>
</evidence>
<feature type="region of interest" description="Disordered" evidence="1">
    <location>
        <begin position="1"/>
        <end position="30"/>
    </location>
</feature>
<feature type="domain" description="Mixed lineage kinase" evidence="2">
    <location>
        <begin position="96"/>
        <end position="198"/>
    </location>
</feature>
<sequence length="913" mass="101529">MSHPIGSRTLVQSPTTAPDDLNPPPGPPPRGRTLTILSGVNTVVDPMFSNPSLQTALSILDQLADLGRTLPFVAPAFILLKIIVEIENNARDVDLKCTDLLDRINFMLGHLPQLQTVTVTETTRQVIDRMNGVLKQAAALIEMYRSQGRVSRRLALGNKEKFSICAQNIDTCINDLMVSLQIHQTTQLDAIVNRAMPSDPEDDAAQKFIASHGGVNVVKGSRELVKQFADTLKQVVDDQTMEQLNINLSDTIHDNQVKLEKKINATVSEAILDGLKDIAAQMKETDKEQKFICVQCNEEYRDSANGPASCSFHRADPWNRNYPCCGSQHPCTFKSHRANHHCEYAYNNFFKRAWGIINYTDTCDNFAQVEDTNLETNKEQKACVGQLFRWASRGERVQDPTLLIRIGSISWKEKYYFHTFTAKELLALSDVINITHQCTIFRTSPSEKEYAMAEWLLSRDGVINAVRLTAKVETSDQPFVSVCPIDINTCTKSGEIVVLSEGGLPSYTPRGEYRIPPTVRVSATLAEKPLRVPRTFKTVTSPSLPVVLKVTSDPPLTANKDYARNDIDYFEGIVSIVNKSPVNGGEPITLESISAAFRLVGDEEYAPVTSIKIVDEMFPLTVNPRQSLPVRFLVEVPRPEEDEKMDIRWWNRAYIARSRPLRLKLTVADLEGEEASIVCEYVFTPYSLDKPKPESEEIAFFHFDDADRCNRAYIRVSPSARKDTLLEIDGNVVTTTKLQQIVWSALKSGESEIELGIGGERAGRDWEWKAWALVDINCRRVYALKVLLNQGTNVSEKKYACLGYVPCPPYGGVLRNTRQIRHATEKVLIPSLPPIPDTNYPTDDKLDDYVPPPAVAPVQTSGAGAGASTVLPADVSARLSSIDANLSRIAVSLEKLVEILNVTQGVNGQGNDL</sequence>
<proteinExistence type="predicted"/>
<dbReference type="OrthoDB" id="61437at2759"/>
<gene>
    <name evidence="3" type="ORF">BDN71DRAFT_307762</name>
</gene>
<keyword evidence="4" id="KW-1185">Reference proteome</keyword>
<dbReference type="InterPro" id="IPR054000">
    <property type="entry name" value="MLKL_N"/>
</dbReference>
<feature type="compositionally biased region" description="Pro residues" evidence="1">
    <location>
        <begin position="21"/>
        <end position="30"/>
    </location>
</feature>
<name>A0A9P6DA36_PLEER</name>
<dbReference type="CDD" id="cd21037">
    <property type="entry name" value="MLKL_NTD"/>
    <property type="match status" value="1"/>
</dbReference>
<dbReference type="Gene3D" id="1.20.930.20">
    <property type="entry name" value="Adaptor protein Cbl, N-terminal domain"/>
    <property type="match status" value="1"/>
</dbReference>
<dbReference type="GO" id="GO:0007166">
    <property type="term" value="P:cell surface receptor signaling pathway"/>
    <property type="evidence" value="ECO:0007669"/>
    <property type="project" value="InterPro"/>
</dbReference>
<dbReference type="InterPro" id="IPR059179">
    <property type="entry name" value="MLKL-like_MCAfunc"/>
</dbReference>
<dbReference type="InterPro" id="IPR036537">
    <property type="entry name" value="Adaptor_Cbl_N_dom_sf"/>
</dbReference>
<dbReference type="Pfam" id="PF22215">
    <property type="entry name" value="MLKL_N"/>
    <property type="match status" value="1"/>
</dbReference>
<organism evidence="3 4">
    <name type="scientific">Pleurotus eryngii</name>
    <name type="common">Boletus of the steppes</name>
    <dbReference type="NCBI Taxonomy" id="5323"/>
    <lineage>
        <taxon>Eukaryota</taxon>
        <taxon>Fungi</taxon>
        <taxon>Dikarya</taxon>
        <taxon>Basidiomycota</taxon>
        <taxon>Agaricomycotina</taxon>
        <taxon>Agaricomycetes</taxon>
        <taxon>Agaricomycetidae</taxon>
        <taxon>Agaricales</taxon>
        <taxon>Pleurotineae</taxon>
        <taxon>Pleurotaceae</taxon>
        <taxon>Pleurotus</taxon>
    </lineage>
</organism>
<evidence type="ECO:0000313" key="3">
    <source>
        <dbReference type="EMBL" id="KAF9498831.1"/>
    </source>
</evidence>